<dbReference type="PANTHER" id="PTHR22654:SF2">
    <property type="entry name" value="G PROTEIN PATHWAY SUPPRESSOR 2"/>
    <property type="match status" value="1"/>
</dbReference>
<dbReference type="PANTHER" id="PTHR22654">
    <property type="entry name" value="G PROTEIN PATHWAY SUPPRESSOR 2"/>
    <property type="match status" value="1"/>
</dbReference>
<evidence type="ECO:0000313" key="4">
    <source>
        <dbReference type="Proteomes" id="UP000828390"/>
    </source>
</evidence>
<proteinExistence type="predicted"/>
<gene>
    <name evidence="3" type="ORF">DPMN_031755</name>
</gene>
<evidence type="ECO:0000313" key="3">
    <source>
        <dbReference type="EMBL" id="KAH3868605.1"/>
    </source>
</evidence>
<feature type="region of interest" description="Disordered" evidence="1">
    <location>
        <begin position="343"/>
        <end position="391"/>
    </location>
</feature>
<reference evidence="3" key="1">
    <citation type="journal article" date="2019" name="bioRxiv">
        <title>The Genome of the Zebra Mussel, Dreissena polymorpha: A Resource for Invasive Species Research.</title>
        <authorList>
            <person name="McCartney M.A."/>
            <person name="Auch B."/>
            <person name="Kono T."/>
            <person name="Mallez S."/>
            <person name="Zhang Y."/>
            <person name="Obille A."/>
            <person name="Becker A."/>
            <person name="Abrahante J.E."/>
            <person name="Garbe J."/>
            <person name="Badalamenti J.P."/>
            <person name="Herman A."/>
            <person name="Mangelson H."/>
            <person name="Liachko I."/>
            <person name="Sullivan S."/>
            <person name="Sone E.D."/>
            <person name="Koren S."/>
            <person name="Silverstein K.A.T."/>
            <person name="Beckman K.B."/>
            <person name="Gohl D.M."/>
        </authorList>
    </citation>
    <scope>NUCLEOTIDE SEQUENCE</scope>
    <source>
        <strain evidence="3">Duluth1</strain>
        <tissue evidence="3">Whole animal</tissue>
    </source>
</reference>
<feature type="compositionally biased region" description="Polar residues" evidence="1">
    <location>
        <begin position="352"/>
        <end position="391"/>
    </location>
</feature>
<feature type="region of interest" description="Disordered" evidence="1">
    <location>
        <begin position="262"/>
        <end position="281"/>
    </location>
</feature>
<dbReference type="GO" id="GO:0006357">
    <property type="term" value="P:regulation of transcription by RNA polymerase II"/>
    <property type="evidence" value="ECO:0007669"/>
    <property type="project" value="TreeGrafter"/>
</dbReference>
<feature type="region of interest" description="Disordered" evidence="1">
    <location>
        <begin position="45"/>
        <end position="83"/>
    </location>
</feature>
<organism evidence="3 4">
    <name type="scientific">Dreissena polymorpha</name>
    <name type="common">Zebra mussel</name>
    <name type="synonym">Mytilus polymorpha</name>
    <dbReference type="NCBI Taxonomy" id="45954"/>
    <lineage>
        <taxon>Eukaryota</taxon>
        <taxon>Metazoa</taxon>
        <taxon>Spiralia</taxon>
        <taxon>Lophotrochozoa</taxon>
        <taxon>Mollusca</taxon>
        <taxon>Bivalvia</taxon>
        <taxon>Autobranchia</taxon>
        <taxon>Heteroconchia</taxon>
        <taxon>Euheterodonta</taxon>
        <taxon>Imparidentia</taxon>
        <taxon>Neoheterodontei</taxon>
        <taxon>Myida</taxon>
        <taxon>Dreissenoidea</taxon>
        <taxon>Dreissenidae</taxon>
        <taxon>Dreissena</taxon>
    </lineage>
</organism>
<sequence length="391" mass="44164">MAYLRETIDLSCILIYMIIMPALLERPKMTKLMYQALKKHIMQERERKKQAEQEQDAMLEQQKKEKEMKKKKKEDSHLTLEQTKEQITQLEKKLELLRQEKHACFSQLKKVLHQEDETRKKAQQKDELSQPPTIYQHTGMPPVSAHSVLHPLGRPQMYRPAQSIIAQPVASVPLKRPRSPSPTPNSGYQQYENKKAATPAHYVHSNAQEFKPVNYPSQPSQVTYVSQPVHSFQSTVAYTTSKSPGSKYQVASQSAFAAYSSSPYGQHQHQSPYTIGRMPQQGFLPASSISLQQQLQQANEKSGFNEGDKYKQMQQTQIRAVAPGIQGQQGAMIPISLQQEMPGRGSIVTGFSGRSQAPPTSTFQPSSTQVSYSGQQPGPRPSYQSSQGRYF</sequence>
<comment type="caution">
    <text evidence="3">The sequence shown here is derived from an EMBL/GenBank/DDBJ whole genome shotgun (WGS) entry which is preliminary data.</text>
</comment>
<feature type="transmembrane region" description="Helical" evidence="2">
    <location>
        <begin position="6"/>
        <end position="24"/>
    </location>
</feature>
<dbReference type="EMBL" id="JAIWYP010000002">
    <property type="protein sequence ID" value="KAH3868605.1"/>
    <property type="molecule type" value="Genomic_DNA"/>
</dbReference>
<feature type="region of interest" description="Disordered" evidence="1">
    <location>
        <begin position="290"/>
        <end position="315"/>
    </location>
</feature>
<feature type="region of interest" description="Disordered" evidence="1">
    <location>
        <begin position="168"/>
        <end position="190"/>
    </location>
</feature>
<feature type="compositionally biased region" description="Basic and acidic residues" evidence="1">
    <location>
        <begin position="114"/>
        <end position="128"/>
    </location>
</feature>
<feature type="compositionally biased region" description="Polar residues" evidence="1">
    <location>
        <begin position="263"/>
        <end position="273"/>
    </location>
</feature>
<keyword evidence="2" id="KW-0472">Membrane</keyword>
<dbReference type="Pfam" id="PF15991">
    <property type="entry name" value="G_path_suppress"/>
    <property type="match status" value="1"/>
</dbReference>
<dbReference type="AlphaFoldDB" id="A0A9D4RJM0"/>
<dbReference type="InterPro" id="IPR026094">
    <property type="entry name" value="GPS2"/>
</dbReference>
<keyword evidence="2" id="KW-1133">Transmembrane helix</keyword>
<dbReference type="Proteomes" id="UP000828390">
    <property type="component" value="Unassembled WGS sequence"/>
</dbReference>
<keyword evidence="4" id="KW-1185">Reference proteome</keyword>
<keyword evidence="2" id="KW-0812">Transmembrane</keyword>
<reference evidence="3" key="2">
    <citation type="submission" date="2020-11" db="EMBL/GenBank/DDBJ databases">
        <authorList>
            <person name="McCartney M.A."/>
            <person name="Auch B."/>
            <person name="Kono T."/>
            <person name="Mallez S."/>
            <person name="Becker A."/>
            <person name="Gohl D.M."/>
            <person name="Silverstein K.A.T."/>
            <person name="Koren S."/>
            <person name="Bechman K.B."/>
            <person name="Herman A."/>
            <person name="Abrahante J.E."/>
            <person name="Garbe J."/>
        </authorList>
    </citation>
    <scope>NUCLEOTIDE SEQUENCE</scope>
    <source>
        <strain evidence="3">Duluth1</strain>
        <tissue evidence="3">Whole animal</tissue>
    </source>
</reference>
<evidence type="ECO:0000256" key="1">
    <source>
        <dbReference type="SAM" id="MobiDB-lite"/>
    </source>
</evidence>
<feature type="region of interest" description="Disordered" evidence="1">
    <location>
        <begin position="114"/>
        <end position="150"/>
    </location>
</feature>
<evidence type="ECO:0008006" key="5">
    <source>
        <dbReference type="Google" id="ProtNLM"/>
    </source>
</evidence>
<feature type="compositionally biased region" description="Basic and acidic residues" evidence="1">
    <location>
        <begin position="61"/>
        <end position="83"/>
    </location>
</feature>
<evidence type="ECO:0000256" key="2">
    <source>
        <dbReference type="SAM" id="Phobius"/>
    </source>
</evidence>
<name>A0A9D4RJM0_DREPO</name>
<accession>A0A9D4RJM0</accession>
<dbReference type="GO" id="GO:0005667">
    <property type="term" value="C:transcription regulator complex"/>
    <property type="evidence" value="ECO:0007669"/>
    <property type="project" value="TreeGrafter"/>
</dbReference>
<dbReference type="GO" id="GO:0003712">
    <property type="term" value="F:transcription coregulator activity"/>
    <property type="evidence" value="ECO:0007669"/>
    <property type="project" value="TreeGrafter"/>
</dbReference>
<protein>
    <recommendedName>
        <fullName evidence="5">G protein pathway suppressor 2</fullName>
    </recommendedName>
</protein>